<name>A0A9D4KTM4_DREPO</name>
<dbReference type="Proteomes" id="UP000828390">
    <property type="component" value="Unassembled WGS sequence"/>
</dbReference>
<accession>A0A9D4KTM4</accession>
<dbReference type="EMBL" id="JAIWYP010000003">
    <property type="protein sequence ID" value="KAH3845858.1"/>
    <property type="molecule type" value="Genomic_DNA"/>
</dbReference>
<proteinExistence type="predicted"/>
<evidence type="ECO:0000313" key="1">
    <source>
        <dbReference type="EMBL" id="KAH3845858.1"/>
    </source>
</evidence>
<reference evidence="1" key="1">
    <citation type="journal article" date="2019" name="bioRxiv">
        <title>The Genome of the Zebra Mussel, Dreissena polymorpha: A Resource for Invasive Species Research.</title>
        <authorList>
            <person name="McCartney M.A."/>
            <person name="Auch B."/>
            <person name="Kono T."/>
            <person name="Mallez S."/>
            <person name="Zhang Y."/>
            <person name="Obille A."/>
            <person name="Becker A."/>
            <person name="Abrahante J.E."/>
            <person name="Garbe J."/>
            <person name="Badalamenti J.P."/>
            <person name="Herman A."/>
            <person name="Mangelson H."/>
            <person name="Liachko I."/>
            <person name="Sullivan S."/>
            <person name="Sone E.D."/>
            <person name="Koren S."/>
            <person name="Silverstein K.A.T."/>
            <person name="Beckman K.B."/>
            <person name="Gohl D.M."/>
        </authorList>
    </citation>
    <scope>NUCLEOTIDE SEQUENCE</scope>
    <source>
        <strain evidence="1">Duluth1</strain>
        <tissue evidence="1">Whole animal</tissue>
    </source>
</reference>
<keyword evidence="2" id="KW-1185">Reference proteome</keyword>
<protein>
    <submittedName>
        <fullName evidence="1">Uncharacterized protein</fullName>
    </submittedName>
</protein>
<sequence>MECDHPGSLRTHKPGESPFLQCADIKISKGAKKSEALKYLSAESKTDQQKLVPLKRALKLKKYYEQKYLNLNLQSKNG</sequence>
<comment type="caution">
    <text evidence="1">The sequence shown here is derived from an EMBL/GenBank/DDBJ whole genome shotgun (WGS) entry which is preliminary data.</text>
</comment>
<gene>
    <name evidence="1" type="ORF">DPMN_088148</name>
</gene>
<organism evidence="1 2">
    <name type="scientific">Dreissena polymorpha</name>
    <name type="common">Zebra mussel</name>
    <name type="synonym">Mytilus polymorpha</name>
    <dbReference type="NCBI Taxonomy" id="45954"/>
    <lineage>
        <taxon>Eukaryota</taxon>
        <taxon>Metazoa</taxon>
        <taxon>Spiralia</taxon>
        <taxon>Lophotrochozoa</taxon>
        <taxon>Mollusca</taxon>
        <taxon>Bivalvia</taxon>
        <taxon>Autobranchia</taxon>
        <taxon>Heteroconchia</taxon>
        <taxon>Euheterodonta</taxon>
        <taxon>Imparidentia</taxon>
        <taxon>Neoheterodontei</taxon>
        <taxon>Myida</taxon>
        <taxon>Dreissenoidea</taxon>
        <taxon>Dreissenidae</taxon>
        <taxon>Dreissena</taxon>
    </lineage>
</organism>
<evidence type="ECO:0000313" key="2">
    <source>
        <dbReference type="Proteomes" id="UP000828390"/>
    </source>
</evidence>
<reference evidence="1" key="2">
    <citation type="submission" date="2020-11" db="EMBL/GenBank/DDBJ databases">
        <authorList>
            <person name="McCartney M.A."/>
            <person name="Auch B."/>
            <person name="Kono T."/>
            <person name="Mallez S."/>
            <person name="Becker A."/>
            <person name="Gohl D.M."/>
            <person name="Silverstein K.A.T."/>
            <person name="Koren S."/>
            <person name="Bechman K.B."/>
            <person name="Herman A."/>
            <person name="Abrahante J.E."/>
            <person name="Garbe J."/>
        </authorList>
    </citation>
    <scope>NUCLEOTIDE SEQUENCE</scope>
    <source>
        <strain evidence="1">Duluth1</strain>
        <tissue evidence="1">Whole animal</tissue>
    </source>
</reference>
<dbReference type="AlphaFoldDB" id="A0A9D4KTM4"/>